<feature type="transmembrane region" description="Helical" evidence="1">
    <location>
        <begin position="12"/>
        <end position="32"/>
    </location>
</feature>
<dbReference type="SMART" id="SM00304">
    <property type="entry name" value="HAMP"/>
    <property type="match status" value="1"/>
</dbReference>
<dbReference type="InterPro" id="IPR000160">
    <property type="entry name" value="GGDEF_dom"/>
</dbReference>
<gene>
    <name evidence="5" type="ORF">ARC78_08315</name>
</gene>
<sequence>MKQIRFGLQARFLLAMAGALLVVAAIVALILARQAATQREVLRISGEVVAQVLQQGVRKQGVALAESLAEALVNPLYYSDLDAIGAVVRNTVSQKAVSYVLVHDPEGRLIHDGSMDVASYGRQMQDPLAQGAIAATALRVQESPSVLEVDLPIRIGGQPIGGLRLGMGLSQMQTQQAEALQMLELRMRESGRRQLGWGLLLMAALIGFACVMGLYVQRTLVRPIRWLGSAARQIEAGDYQVQAQSTRLGGEVGELIRTFGRMSQSIAKHDREVRQMAYTDALTGLTNRLAFREALDHRLLGARASGGALALLFVDIDEFKRVNDTLGHEAGDEALLQFAQRIAGALEQEGDDEALLARFGGDEFVILIGDGRGAAGSTATRLAERLVCDLGQALNVQGREIFLGSSIGITLFPEDAGDASALLKNGDIAMYQAKMAGKNCFRYYNRAMDHAVERRLHLEQELRGAWDRGELRLVYQPIFRTRDRMLVGAEVLLRWQHPVLGAIPPTVFIDVAEQSGLIQQLGPKVLDAACHQARQWPRNASGEELFVSVNISPRQLRNGDLIGEVGRCLRSSGLAASRLHLELTETAVIGDEMLAASLLEKLHRTGVKVWLDDFGTGFSGLSHLRQVPVDGVKIDRSFVADLQRDPDDLALTTAIIAMAHALGITVVAEGIEQQGQFDLLEQRGCDLAQGYWLSRPLETDDLVRLIDATVIESC</sequence>
<dbReference type="InterPro" id="IPR052155">
    <property type="entry name" value="Biofilm_reg_signaling"/>
</dbReference>
<dbReference type="EMBL" id="LLXS01000017">
    <property type="protein sequence ID" value="KRG42688.1"/>
    <property type="molecule type" value="Genomic_DNA"/>
</dbReference>
<organism evidence="5 6">
    <name type="scientific">Stenotrophomonas pictorum JCM 9942</name>
    <dbReference type="NCBI Taxonomy" id="1236960"/>
    <lineage>
        <taxon>Bacteria</taxon>
        <taxon>Pseudomonadati</taxon>
        <taxon>Pseudomonadota</taxon>
        <taxon>Gammaproteobacteria</taxon>
        <taxon>Lysobacterales</taxon>
        <taxon>Lysobacteraceae</taxon>
        <taxon>Stenotrophomonas</taxon>
    </lineage>
</organism>
<dbReference type="Pfam" id="PF00563">
    <property type="entry name" value="EAL"/>
    <property type="match status" value="1"/>
</dbReference>
<dbReference type="InterPro" id="IPR035919">
    <property type="entry name" value="EAL_sf"/>
</dbReference>
<reference evidence="5 6" key="1">
    <citation type="submission" date="2015-10" db="EMBL/GenBank/DDBJ databases">
        <title>Genome sequencing and analysis of members of genus Stenotrophomonas.</title>
        <authorList>
            <person name="Patil P.P."/>
            <person name="Midha S."/>
            <person name="Patil P.B."/>
        </authorList>
    </citation>
    <scope>NUCLEOTIDE SEQUENCE [LARGE SCALE GENOMIC DNA]</scope>
    <source>
        <strain evidence="5 6">JCM 9942</strain>
    </source>
</reference>
<dbReference type="CDD" id="cd01948">
    <property type="entry name" value="EAL"/>
    <property type="match status" value="1"/>
</dbReference>
<dbReference type="PANTHER" id="PTHR44757">
    <property type="entry name" value="DIGUANYLATE CYCLASE DGCP"/>
    <property type="match status" value="1"/>
</dbReference>
<dbReference type="GO" id="GO:0016020">
    <property type="term" value="C:membrane"/>
    <property type="evidence" value="ECO:0007669"/>
    <property type="project" value="InterPro"/>
</dbReference>
<dbReference type="Gene3D" id="6.10.340.10">
    <property type="match status" value="1"/>
</dbReference>
<dbReference type="Gene3D" id="3.30.70.270">
    <property type="match status" value="1"/>
</dbReference>
<evidence type="ECO:0000259" key="4">
    <source>
        <dbReference type="PROSITE" id="PS50887"/>
    </source>
</evidence>
<proteinExistence type="predicted"/>
<dbReference type="NCBIfam" id="TIGR00254">
    <property type="entry name" value="GGDEF"/>
    <property type="match status" value="1"/>
</dbReference>
<dbReference type="SUPFAM" id="SSF55073">
    <property type="entry name" value="Nucleotide cyclase"/>
    <property type="match status" value="1"/>
</dbReference>
<feature type="domain" description="HAMP" evidence="3">
    <location>
        <begin position="218"/>
        <end position="271"/>
    </location>
</feature>
<keyword evidence="1" id="KW-0472">Membrane</keyword>
<evidence type="ECO:0000313" key="5">
    <source>
        <dbReference type="EMBL" id="KRG42688.1"/>
    </source>
</evidence>
<dbReference type="RefSeq" id="WP_054658697.1">
    <property type="nucleotide sequence ID" value="NZ_BAZI01000098.1"/>
</dbReference>
<dbReference type="CDD" id="cd01949">
    <property type="entry name" value="GGDEF"/>
    <property type="match status" value="1"/>
</dbReference>
<accession>A0A0R0ACQ4</accession>
<dbReference type="PROSITE" id="PS50887">
    <property type="entry name" value="GGDEF"/>
    <property type="match status" value="1"/>
</dbReference>
<dbReference type="Pfam" id="PF00990">
    <property type="entry name" value="GGDEF"/>
    <property type="match status" value="1"/>
</dbReference>
<dbReference type="Pfam" id="PF00672">
    <property type="entry name" value="HAMP"/>
    <property type="match status" value="1"/>
</dbReference>
<dbReference type="SMART" id="SM00267">
    <property type="entry name" value="GGDEF"/>
    <property type="match status" value="1"/>
</dbReference>
<dbReference type="Proteomes" id="UP000050836">
    <property type="component" value="Unassembled WGS sequence"/>
</dbReference>
<keyword evidence="1" id="KW-1133">Transmembrane helix</keyword>
<dbReference type="OrthoDB" id="9804951at2"/>
<dbReference type="PROSITE" id="PS50883">
    <property type="entry name" value="EAL"/>
    <property type="match status" value="1"/>
</dbReference>
<keyword evidence="1" id="KW-0812">Transmembrane</keyword>
<evidence type="ECO:0000256" key="1">
    <source>
        <dbReference type="SAM" id="Phobius"/>
    </source>
</evidence>
<protein>
    <recommendedName>
        <fullName evidence="7">DeoR faimly transcriptional regulator</fullName>
    </recommendedName>
</protein>
<dbReference type="AlphaFoldDB" id="A0A0R0ACQ4"/>
<evidence type="ECO:0000259" key="2">
    <source>
        <dbReference type="PROSITE" id="PS50883"/>
    </source>
</evidence>
<dbReference type="PROSITE" id="PS50885">
    <property type="entry name" value="HAMP"/>
    <property type="match status" value="1"/>
</dbReference>
<dbReference type="InterPro" id="IPR003660">
    <property type="entry name" value="HAMP_dom"/>
</dbReference>
<feature type="domain" description="EAL" evidence="2">
    <location>
        <begin position="455"/>
        <end position="710"/>
    </location>
</feature>
<dbReference type="Gene3D" id="3.20.20.450">
    <property type="entry name" value="EAL domain"/>
    <property type="match status" value="1"/>
</dbReference>
<dbReference type="InterPro" id="IPR001633">
    <property type="entry name" value="EAL_dom"/>
</dbReference>
<dbReference type="SUPFAM" id="SSF158472">
    <property type="entry name" value="HAMP domain-like"/>
    <property type="match status" value="1"/>
</dbReference>
<evidence type="ECO:0008006" key="7">
    <source>
        <dbReference type="Google" id="ProtNLM"/>
    </source>
</evidence>
<dbReference type="PANTHER" id="PTHR44757:SF2">
    <property type="entry name" value="BIOFILM ARCHITECTURE MAINTENANCE PROTEIN MBAA"/>
    <property type="match status" value="1"/>
</dbReference>
<dbReference type="GO" id="GO:0007165">
    <property type="term" value="P:signal transduction"/>
    <property type="evidence" value="ECO:0007669"/>
    <property type="project" value="InterPro"/>
</dbReference>
<dbReference type="CDD" id="cd06225">
    <property type="entry name" value="HAMP"/>
    <property type="match status" value="1"/>
</dbReference>
<keyword evidence="6" id="KW-1185">Reference proteome</keyword>
<dbReference type="SUPFAM" id="SSF141868">
    <property type="entry name" value="EAL domain-like"/>
    <property type="match status" value="1"/>
</dbReference>
<name>A0A0R0ACQ4_9GAMM</name>
<dbReference type="InterPro" id="IPR043128">
    <property type="entry name" value="Rev_trsase/Diguanyl_cyclase"/>
</dbReference>
<evidence type="ECO:0000259" key="3">
    <source>
        <dbReference type="PROSITE" id="PS50885"/>
    </source>
</evidence>
<dbReference type="InterPro" id="IPR029787">
    <property type="entry name" value="Nucleotide_cyclase"/>
</dbReference>
<dbReference type="SMART" id="SM00052">
    <property type="entry name" value="EAL"/>
    <property type="match status" value="1"/>
</dbReference>
<feature type="transmembrane region" description="Helical" evidence="1">
    <location>
        <begin position="195"/>
        <end position="216"/>
    </location>
</feature>
<feature type="domain" description="GGDEF" evidence="4">
    <location>
        <begin position="307"/>
        <end position="446"/>
    </location>
</feature>
<evidence type="ECO:0000313" key="6">
    <source>
        <dbReference type="Proteomes" id="UP000050836"/>
    </source>
</evidence>
<comment type="caution">
    <text evidence="5">The sequence shown here is derived from an EMBL/GenBank/DDBJ whole genome shotgun (WGS) entry which is preliminary data.</text>
</comment>